<keyword evidence="2" id="KW-1185">Reference proteome</keyword>
<organism evidence="1 2">
    <name type="scientific">Coemansia linderi</name>
    <dbReference type="NCBI Taxonomy" id="2663919"/>
    <lineage>
        <taxon>Eukaryota</taxon>
        <taxon>Fungi</taxon>
        <taxon>Fungi incertae sedis</taxon>
        <taxon>Zoopagomycota</taxon>
        <taxon>Kickxellomycotina</taxon>
        <taxon>Kickxellomycetes</taxon>
        <taxon>Kickxellales</taxon>
        <taxon>Kickxellaceae</taxon>
        <taxon>Coemansia</taxon>
    </lineage>
</organism>
<gene>
    <name evidence="1" type="ORF">GGI18_001252</name>
</gene>
<dbReference type="Proteomes" id="UP001140066">
    <property type="component" value="Unassembled WGS sequence"/>
</dbReference>
<dbReference type="EMBL" id="JANBUK010000175">
    <property type="protein sequence ID" value="KAJ2791272.1"/>
    <property type="molecule type" value="Genomic_DNA"/>
</dbReference>
<proteinExistence type="predicted"/>
<reference evidence="1" key="1">
    <citation type="submission" date="2022-07" db="EMBL/GenBank/DDBJ databases">
        <title>Phylogenomic reconstructions and comparative analyses of Kickxellomycotina fungi.</title>
        <authorList>
            <person name="Reynolds N.K."/>
            <person name="Stajich J.E."/>
            <person name="Barry K."/>
            <person name="Grigoriev I.V."/>
            <person name="Crous P."/>
            <person name="Smith M.E."/>
        </authorList>
    </citation>
    <scope>NUCLEOTIDE SEQUENCE</scope>
    <source>
        <strain evidence="1">BCRC 34191</strain>
    </source>
</reference>
<evidence type="ECO:0000313" key="1">
    <source>
        <dbReference type="EMBL" id="KAJ2791272.1"/>
    </source>
</evidence>
<name>A0ACC1KKT6_9FUNG</name>
<accession>A0ACC1KKT6</accession>
<comment type="caution">
    <text evidence="1">The sequence shown here is derived from an EMBL/GenBank/DDBJ whole genome shotgun (WGS) entry which is preliminary data.</text>
</comment>
<protein>
    <submittedName>
        <fullName evidence="1">Uncharacterized protein</fullName>
    </submittedName>
</protein>
<sequence length="576" mass="61330">MYTCDSASSSSDVSETRGSRYVGKDAGSIAEDAANGRAGEELRAKASDISLVASEMKLGRLLLTVVVLALALFIAAIDQTIVATATVRISEEFEALTLAPWLANAYLLSSTALQPSTGRLSDIFGRTPMLLLGLGVFAVGSLVCAMAQSMGVLLAGRAVAGVGSAAIIGLTLVIVADIVPLRKRGPFMAVFSLVFSASSVLGPLLGGVFTDHVSWRWIFWLSEPITGVVIVAVLFLLRLPRGSAPASAAGSAPSVWARLRRIDYLGMVLLVGGLLAVLLGMTLPSTANRPWHSPHVLLCLIGGCVVLAAFLFVEWRVAKDPIVPLRLFAVRNVAAMMAASFFMGACLFVPIYYIPVYYNVVQNTSSTIAGIYLLPFVIGITITSISSGLLVMKYGVYRPFMWGGTAVCTVGLGLLALLDRDSGLAARICYLLIAGLGIGSFIQLSLIAGQAAVDPMDMAATTAVLTFFRSIGSVFGMAVMQTIMYTTLRSTMEPIDKHYHVHHKVINASLNNPSLIYGDGVPEALRNEIIAAYMHSLHLVFLAMIPFGALMFLCTLPIEHKELARRLQPNPETAAV</sequence>
<evidence type="ECO:0000313" key="2">
    <source>
        <dbReference type="Proteomes" id="UP001140066"/>
    </source>
</evidence>